<dbReference type="GO" id="GO:0046872">
    <property type="term" value="F:metal ion binding"/>
    <property type="evidence" value="ECO:0007669"/>
    <property type="project" value="UniProtKB-KW"/>
</dbReference>
<evidence type="ECO:0000256" key="7">
    <source>
        <dbReference type="ARBA" id="ARBA00025795"/>
    </source>
</evidence>
<keyword evidence="4" id="KW-0479">Metal-binding</keyword>
<dbReference type="Pfam" id="PF01328">
    <property type="entry name" value="Peroxidase_2"/>
    <property type="match status" value="1"/>
</dbReference>
<organism evidence="10 11">
    <name type="scientific">Collybiopsis confluens</name>
    <dbReference type="NCBI Taxonomy" id="2823264"/>
    <lineage>
        <taxon>Eukaryota</taxon>
        <taxon>Fungi</taxon>
        <taxon>Dikarya</taxon>
        <taxon>Basidiomycota</taxon>
        <taxon>Agaricomycotina</taxon>
        <taxon>Agaricomycetes</taxon>
        <taxon>Agaricomycetidae</taxon>
        <taxon>Agaricales</taxon>
        <taxon>Marasmiineae</taxon>
        <taxon>Omphalotaceae</taxon>
        <taxon>Collybiopsis</taxon>
    </lineage>
</organism>
<accession>A0A8H5GPJ5</accession>
<comment type="similarity">
    <text evidence="7">Belongs to the chloroperoxidase family.</text>
</comment>
<evidence type="ECO:0000256" key="6">
    <source>
        <dbReference type="ARBA" id="ARBA00023004"/>
    </source>
</evidence>
<keyword evidence="8" id="KW-0732">Signal</keyword>
<dbReference type="PANTHER" id="PTHR33577">
    <property type="entry name" value="STERIGMATOCYSTIN BIOSYNTHESIS PEROXIDASE STCC-RELATED"/>
    <property type="match status" value="1"/>
</dbReference>
<feature type="signal peptide" evidence="8">
    <location>
        <begin position="1"/>
        <end position="19"/>
    </location>
</feature>
<dbReference type="PANTHER" id="PTHR33577:SF9">
    <property type="entry name" value="PEROXIDASE STCC"/>
    <property type="match status" value="1"/>
</dbReference>
<reference evidence="10 11" key="1">
    <citation type="journal article" date="2020" name="ISME J.">
        <title>Uncovering the hidden diversity of litter-decomposition mechanisms in mushroom-forming fungi.</title>
        <authorList>
            <person name="Floudas D."/>
            <person name="Bentzer J."/>
            <person name="Ahren D."/>
            <person name="Johansson T."/>
            <person name="Persson P."/>
            <person name="Tunlid A."/>
        </authorList>
    </citation>
    <scope>NUCLEOTIDE SEQUENCE [LARGE SCALE GENOMIC DNA]</scope>
    <source>
        <strain evidence="10 11">CBS 406.79</strain>
    </source>
</reference>
<dbReference type="GO" id="GO:0004601">
    <property type="term" value="F:peroxidase activity"/>
    <property type="evidence" value="ECO:0007669"/>
    <property type="project" value="UniProtKB-KW"/>
</dbReference>
<evidence type="ECO:0000256" key="4">
    <source>
        <dbReference type="ARBA" id="ARBA00022723"/>
    </source>
</evidence>
<feature type="chain" id="PRO_5034695464" description="Heme haloperoxidase family profile domain-containing protein" evidence="8">
    <location>
        <begin position="20"/>
        <end position="266"/>
    </location>
</feature>
<dbReference type="InterPro" id="IPR036851">
    <property type="entry name" value="Chloroperoxidase-like_sf"/>
</dbReference>
<dbReference type="PROSITE" id="PS51405">
    <property type="entry name" value="HEME_HALOPEROXIDASE"/>
    <property type="match status" value="1"/>
</dbReference>
<gene>
    <name evidence="10" type="ORF">D9757_010429</name>
</gene>
<keyword evidence="5" id="KW-0560">Oxidoreductase</keyword>
<comment type="caution">
    <text evidence="10">The sequence shown here is derived from an EMBL/GenBank/DDBJ whole genome shotgun (WGS) entry which is preliminary data.</text>
</comment>
<dbReference type="Proteomes" id="UP000518752">
    <property type="component" value="Unassembled WGS sequence"/>
</dbReference>
<dbReference type="InterPro" id="IPR000028">
    <property type="entry name" value="Chloroperoxidase"/>
</dbReference>
<keyword evidence="2" id="KW-0575">Peroxidase</keyword>
<keyword evidence="6" id="KW-0408">Iron</keyword>
<evidence type="ECO:0000256" key="3">
    <source>
        <dbReference type="ARBA" id="ARBA00022617"/>
    </source>
</evidence>
<evidence type="ECO:0000256" key="8">
    <source>
        <dbReference type="SAM" id="SignalP"/>
    </source>
</evidence>
<comment type="cofactor">
    <cofactor evidence="1">
        <name>heme b</name>
        <dbReference type="ChEBI" id="CHEBI:60344"/>
    </cofactor>
</comment>
<feature type="domain" description="Heme haloperoxidase family profile" evidence="9">
    <location>
        <begin position="24"/>
        <end position="238"/>
    </location>
</feature>
<keyword evidence="11" id="KW-1185">Reference proteome</keyword>
<dbReference type="OrthoDB" id="407298at2759"/>
<evidence type="ECO:0000259" key="9">
    <source>
        <dbReference type="PROSITE" id="PS51405"/>
    </source>
</evidence>
<keyword evidence="3" id="KW-0349">Heme</keyword>
<proteinExistence type="inferred from homology"/>
<dbReference type="Gene3D" id="1.10.489.10">
    <property type="entry name" value="Chloroperoxidase-like"/>
    <property type="match status" value="1"/>
</dbReference>
<protein>
    <recommendedName>
        <fullName evidence="9">Heme haloperoxidase family profile domain-containing protein</fullName>
    </recommendedName>
</protein>
<dbReference type="SUPFAM" id="SSF47571">
    <property type="entry name" value="Cloroperoxidase"/>
    <property type="match status" value="1"/>
</dbReference>
<dbReference type="EMBL" id="JAACJN010000132">
    <property type="protein sequence ID" value="KAF5368728.1"/>
    <property type="molecule type" value="Genomic_DNA"/>
</dbReference>
<evidence type="ECO:0000313" key="11">
    <source>
        <dbReference type="Proteomes" id="UP000518752"/>
    </source>
</evidence>
<dbReference type="AlphaFoldDB" id="A0A8H5GPJ5"/>
<name>A0A8H5GPJ5_9AGAR</name>
<evidence type="ECO:0000256" key="1">
    <source>
        <dbReference type="ARBA" id="ARBA00001970"/>
    </source>
</evidence>
<sequence>MKFLSVSLIASALAIGARADIDWNLHKFQAPGSSDSRGPCPGLNTLANHGFLPRNGKNVTAQLILDAINDGFNFRPINVNVAAAKVAVLTTDDPNFVTLEETGLYGSIEHDASLSRQDFHQGDGIHFNETIFETLANSNPGVDYYNITSAVAVLTERLNIQQAANPAIINTEKEFIFRARESSFYLATMGNVITGEAPKEFVNILFREQRLPLEEGWRPSKIPIDSSNFFTLAGKVQDLYGKVWEPSGSVKCPWIRDQPEGPVFFF</sequence>
<evidence type="ECO:0000256" key="5">
    <source>
        <dbReference type="ARBA" id="ARBA00023002"/>
    </source>
</evidence>
<evidence type="ECO:0000256" key="2">
    <source>
        <dbReference type="ARBA" id="ARBA00022559"/>
    </source>
</evidence>
<evidence type="ECO:0000313" key="10">
    <source>
        <dbReference type="EMBL" id="KAF5368728.1"/>
    </source>
</evidence>